<accession>A0A512L401</accession>
<dbReference type="Proteomes" id="UP000321337">
    <property type="component" value="Unassembled WGS sequence"/>
</dbReference>
<organism evidence="1 2">
    <name type="scientific">Sulfuriferula plumbiphila</name>
    <dbReference type="NCBI Taxonomy" id="171865"/>
    <lineage>
        <taxon>Bacteria</taxon>
        <taxon>Pseudomonadati</taxon>
        <taxon>Pseudomonadota</taxon>
        <taxon>Betaproteobacteria</taxon>
        <taxon>Nitrosomonadales</taxon>
        <taxon>Sulfuricellaceae</taxon>
        <taxon>Sulfuriferula</taxon>
    </lineage>
</organism>
<dbReference type="RefSeq" id="WP_147070123.1">
    <property type="nucleotide sequence ID" value="NZ_AP021884.1"/>
</dbReference>
<dbReference type="InterPro" id="IPR007459">
    <property type="entry name" value="DNA_pol3_chi"/>
</dbReference>
<dbReference type="PANTHER" id="PTHR38767:SF1">
    <property type="entry name" value="DNA POLYMERASE III SUBUNIT CHI"/>
    <property type="match status" value="1"/>
</dbReference>
<dbReference type="Gene3D" id="3.40.50.10110">
    <property type="entry name" value="DNA polymerase III subunit chi"/>
    <property type="match status" value="1"/>
</dbReference>
<dbReference type="InterPro" id="IPR036768">
    <property type="entry name" value="PolIII_chi_sf"/>
</dbReference>
<name>A0A512L401_9PROT</name>
<dbReference type="GO" id="GO:0003887">
    <property type="term" value="F:DNA-directed DNA polymerase activity"/>
    <property type="evidence" value="ECO:0007669"/>
    <property type="project" value="InterPro"/>
</dbReference>
<dbReference type="GO" id="GO:0003677">
    <property type="term" value="F:DNA binding"/>
    <property type="evidence" value="ECO:0007669"/>
    <property type="project" value="InterPro"/>
</dbReference>
<sequence length="143" mass="16471">MTRVDFYTHAPDKLDLARILTGKAYRQGLRVMLYSPDSRVVADMDRRLWEVPANSFLPHCGCTAPHASATPVVLGEAADHLPHDNVLINLHDTTPTFFSRFERLIEIVSLDGADQDAARLRWRFYKQRGYEMHSHDLRDNKHD</sequence>
<dbReference type="GO" id="GO:0006260">
    <property type="term" value="P:DNA replication"/>
    <property type="evidence" value="ECO:0007669"/>
    <property type="project" value="InterPro"/>
</dbReference>
<reference evidence="1 2" key="1">
    <citation type="submission" date="2019-07" db="EMBL/GenBank/DDBJ databases">
        <title>Whole genome shotgun sequence of Thiobacillus plumbophilus NBRC 107929.</title>
        <authorList>
            <person name="Hosoyama A."/>
            <person name="Uohara A."/>
            <person name="Ohji S."/>
            <person name="Ichikawa N."/>
        </authorList>
    </citation>
    <scope>NUCLEOTIDE SEQUENCE [LARGE SCALE GENOMIC DNA]</scope>
    <source>
        <strain evidence="1 2">NBRC 107929</strain>
    </source>
</reference>
<dbReference type="SUPFAM" id="SSF102400">
    <property type="entry name" value="DNA polymerase III chi subunit"/>
    <property type="match status" value="1"/>
</dbReference>
<evidence type="ECO:0000313" key="1">
    <source>
        <dbReference type="EMBL" id="GEP29199.1"/>
    </source>
</evidence>
<dbReference type="OrthoDB" id="5297568at2"/>
<comment type="caution">
    <text evidence="1">The sequence shown here is derived from an EMBL/GenBank/DDBJ whole genome shotgun (WGS) entry which is preliminary data.</text>
</comment>
<evidence type="ECO:0000313" key="2">
    <source>
        <dbReference type="Proteomes" id="UP000321337"/>
    </source>
</evidence>
<gene>
    <name evidence="1" type="ORF">TPL01_03370</name>
</gene>
<keyword evidence="2" id="KW-1185">Reference proteome</keyword>
<dbReference type="AlphaFoldDB" id="A0A512L401"/>
<dbReference type="EMBL" id="BKAD01000003">
    <property type="protein sequence ID" value="GEP29199.1"/>
    <property type="molecule type" value="Genomic_DNA"/>
</dbReference>
<dbReference type="GO" id="GO:0032298">
    <property type="term" value="P:positive regulation of DNA-templated DNA replication initiation"/>
    <property type="evidence" value="ECO:0007669"/>
    <property type="project" value="TreeGrafter"/>
</dbReference>
<dbReference type="PANTHER" id="PTHR38767">
    <property type="entry name" value="DNA POLYMERASE III SUBUNIT CHI"/>
    <property type="match status" value="1"/>
</dbReference>
<dbReference type="Pfam" id="PF04364">
    <property type="entry name" value="DNA_pol3_chi"/>
    <property type="match status" value="1"/>
</dbReference>
<proteinExistence type="predicted"/>
<protein>
    <submittedName>
        <fullName evidence="1">DNA polymerase III subunit chi</fullName>
    </submittedName>
</protein>